<evidence type="ECO:0000256" key="1">
    <source>
        <dbReference type="ARBA" id="ARBA00023125"/>
    </source>
</evidence>
<dbReference type="KEGG" id="mtua:CSH63_05175"/>
<keyword evidence="1" id="KW-0238">DNA-binding</keyword>
<protein>
    <recommendedName>
        <fullName evidence="2">HTH merR-type domain-containing protein</fullName>
    </recommendedName>
</protein>
<dbReference type="InterPro" id="IPR047057">
    <property type="entry name" value="MerR_fam"/>
</dbReference>
<dbReference type="InterPro" id="IPR000551">
    <property type="entry name" value="MerR-type_HTH_dom"/>
</dbReference>
<evidence type="ECO:0000259" key="2">
    <source>
        <dbReference type="PROSITE" id="PS50937"/>
    </source>
</evidence>
<evidence type="ECO:0000313" key="3">
    <source>
        <dbReference type="EMBL" id="AYF26851.1"/>
    </source>
</evidence>
<dbReference type="PROSITE" id="PS00552">
    <property type="entry name" value="HTH_MERR_1"/>
    <property type="match status" value="1"/>
</dbReference>
<dbReference type="Gene3D" id="1.10.1660.10">
    <property type="match status" value="1"/>
</dbReference>
<accession>A0A386WFI0</accession>
<dbReference type="SUPFAM" id="SSF46955">
    <property type="entry name" value="Putative DNA-binding domain"/>
    <property type="match status" value="1"/>
</dbReference>
<evidence type="ECO:0000313" key="4">
    <source>
        <dbReference type="Proteomes" id="UP000267804"/>
    </source>
</evidence>
<dbReference type="GO" id="GO:0003677">
    <property type="term" value="F:DNA binding"/>
    <property type="evidence" value="ECO:0007669"/>
    <property type="project" value="UniProtKB-KW"/>
</dbReference>
<dbReference type="PANTHER" id="PTHR30204">
    <property type="entry name" value="REDOX-CYCLING DRUG-SENSING TRANSCRIPTIONAL ACTIVATOR SOXR"/>
    <property type="match status" value="1"/>
</dbReference>
<gene>
    <name evidence="3" type="ORF">CSH63_05175</name>
</gene>
<dbReference type="Proteomes" id="UP000267804">
    <property type="component" value="Chromosome"/>
</dbReference>
<dbReference type="InterPro" id="IPR009061">
    <property type="entry name" value="DNA-bd_dom_put_sf"/>
</dbReference>
<reference evidence="3 4" key="1">
    <citation type="submission" date="2017-10" db="EMBL/GenBank/DDBJ databases">
        <title>Integration of genomic and chemical information greatly accelerates assignment of the full stereostructure of myelolactone, a potent inhibitor of myeloma from a marine-derived Micromonospora.</title>
        <authorList>
            <person name="Kim M.C."/>
            <person name="Machado H."/>
            <person name="Jensen P.R."/>
            <person name="Fenical W."/>
        </authorList>
    </citation>
    <scope>NUCLEOTIDE SEQUENCE [LARGE SCALE GENOMIC DNA]</scope>
    <source>
        <strain evidence="3 4">CNY-010</strain>
    </source>
</reference>
<dbReference type="CDD" id="cd00592">
    <property type="entry name" value="HTH_MerR-like"/>
    <property type="match status" value="1"/>
</dbReference>
<proteinExistence type="predicted"/>
<dbReference type="PANTHER" id="PTHR30204:SF97">
    <property type="entry name" value="MERR FAMILY REGULATORY PROTEIN"/>
    <property type="match status" value="1"/>
</dbReference>
<dbReference type="SMART" id="SM00422">
    <property type="entry name" value="HTH_MERR"/>
    <property type="match status" value="1"/>
</dbReference>
<dbReference type="Pfam" id="PF13411">
    <property type="entry name" value="MerR_1"/>
    <property type="match status" value="1"/>
</dbReference>
<organism evidence="3 4">
    <name type="scientific">Micromonospora tulbaghiae</name>
    <dbReference type="NCBI Taxonomy" id="479978"/>
    <lineage>
        <taxon>Bacteria</taxon>
        <taxon>Bacillati</taxon>
        <taxon>Actinomycetota</taxon>
        <taxon>Actinomycetes</taxon>
        <taxon>Micromonosporales</taxon>
        <taxon>Micromonosporaceae</taxon>
        <taxon>Micromonospora</taxon>
    </lineage>
</organism>
<dbReference type="GO" id="GO:0003700">
    <property type="term" value="F:DNA-binding transcription factor activity"/>
    <property type="evidence" value="ECO:0007669"/>
    <property type="project" value="InterPro"/>
</dbReference>
<dbReference type="PROSITE" id="PS50937">
    <property type="entry name" value="HTH_MERR_2"/>
    <property type="match status" value="1"/>
</dbReference>
<name>A0A386WFI0_9ACTN</name>
<sequence length="162" mass="18202">MPARNVQGAAVELVNSHSVDSRSSCRHEVNDYRHMCIKLLRIGEAAERLGVSAHLLRHWEAIGVITPYRTASGARRYDQGLLDALSIAIKCQHAGMPLSAIARLLNGQRRERKHLVAQQRDAINRQRVHLERIVNFLDHVLECSHPVVRECPACQDFVSSVS</sequence>
<dbReference type="EMBL" id="CP024087">
    <property type="protein sequence ID" value="AYF26851.1"/>
    <property type="molecule type" value="Genomic_DNA"/>
</dbReference>
<dbReference type="AlphaFoldDB" id="A0A386WFI0"/>
<feature type="domain" description="HTH merR-type" evidence="2">
    <location>
        <begin position="39"/>
        <end position="107"/>
    </location>
</feature>